<dbReference type="Gramene" id="A08p08250.2_BraZ1">
    <property type="protein sequence ID" value="A08p08250.2_BraZ1.CDS.1"/>
    <property type="gene ID" value="A08g08250.2_BraZ1"/>
</dbReference>
<dbReference type="PANTHER" id="PTHR33116">
    <property type="entry name" value="REVERSE TRANSCRIPTASE ZINC-BINDING DOMAIN-CONTAINING PROTEIN-RELATED-RELATED"/>
    <property type="match status" value="1"/>
</dbReference>
<dbReference type="Pfam" id="PF13966">
    <property type="entry name" value="zf-RVT"/>
    <property type="match status" value="1"/>
</dbReference>
<name>A0A8D9HEX2_BRACM</name>
<dbReference type="PANTHER" id="PTHR33116:SF84">
    <property type="entry name" value="RNA-DIRECTED DNA POLYMERASE"/>
    <property type="match status" value="1"/>
</dbReference>
<sequence>MDLGIPINSSVESAIQLYRAKRHRAPVLQLIDKEVMRLRNKGLNNQEDLSLWRRENGDFKEDFSTAQTWNIIRTQAPKVPWFKGVWFSGATPRLSFMVWIAIHDRLATDDRISRWNPQAIVHCWLCQGHFENRDHLFFECGYSKEVWCELVKNLAGSRRIYEWLSVTREVVRGLRGKMETFLYRYCFQLAVSAIWRERNVRRVGESMLRRQLVSQPAWIGW</sequence>
<dbReference type="EMBL" id="LS974624">
    <property type="protein sequence ID" value="CAG7897159.1"/>
    <property type="molecule type" value="Genomic_DNA"/>
</dbReference>
<protein>
    <recommendedName>
        <fullName evidence="1">Reverse transcriptase zinc-binding domain-containing protein</fullName>
    </recommendedName>
</protein>
<feature type="domain" description="Reverse transcriptase zinc-binding" evidence="1">
    <location>
        <begin position="63"/>
        <end position="147"/>
    </location>
</feature>
<proteinExistence type="predicted"/>
<accession>A0A8D9HEX2</accession>
<dbReference type="AlphaFoldDB" id="A0A8D9HEX2"/>
<reference evidence="2 3" key="1">
    <citation type="submission" date="2021-07" db="EMBL/GenBank/DDBJ databases">
        <authorList>
            <consortium name="Genoscope - CEA"/>
            <person name="William W."/>
        </authorList>
    </citation>
    <scope>NUCLEOTIDE SEQUENCE [LARGE SCALE GENOMIC DNA]</scope>
</reference>
<dbReference type="Proteomes" id="UP000694005">
    <property type="component" value="Chromosome A08"/>
</dbReference>
<evidence type="ECO:0000313" key="2">
    <source>
        <dbReference type="EMBL" id="CAG7897159.1"/>
    </source>
</evidence>
<gene>
    <name evidence="2" type="ORF">BRAPAZ1V2_A08P08250.2</name>
</gene>
<evidence type="ECO:0000259" key="1">
    <source>
        <dbReference type="Pfam" id="PF13966"/>
    </source>
</evidence>
<dbReference type="InterPro" id="IPR026960">
    <property type="entry name" value="RVT-Znf"/>
</dbReference>
<organism evidence="2 3">
    <name type="scientific">Brassica campestris</name>
    <name type="common">Field mustard</name>
    <dbReference type="NCBI Taxonomy" id="3711"/>
    <lineage>
        <taxon>Eukaryota</taxon>
        <taxon>Viridiplantae</taxon>
        <taxon>Streptophyta</taxon>
        <taxon>Embryophyta</taxon>
        <taxon>Tracheophyta</taxon>
        <taxon>Spermatophyta</taxon>
        <taxon>Magnoliopsida</taxon>
        <taxon>eudicotyledons</taxon>
        <taxon>Gunneridae</taxon>
        <taxon>Pentapetalae</taxon>
        <taxon>rosids</taxon>
        <taxon>malvids</taxon>
        <taxon>Brassicales</taxon>
        <taxon>Brassicaceae</taxon>
        <taxon>Brassiceae</taxon>
        <taxon>Brassica</taxon>
    </lineage>
</organism>
<evidence type="ECO:0000313" key="3">
    <source>
        <dbReference type="Proteomes" id="UP000694005"/>
    </source>
</evidence>